<name>W7FIV3_PLAFA</name>
<sequence length="65" mass="8183">MNRTYREGLFKSYALSFFKRKRNFFFFVTHNNITLSLFFNIYKKYIQLVNYIVIKKYMEEIKFKT</sequence>
<proteinExistence type="predicted"/>
<dbReference type="AlphaFoldDB" id="W7FIV3"/>
<protein>
    <submittedName>
        <fullName evidence="2">Uncharacterized protein</fullName>
    </submittedName>
</protein>
<feature type="transmembrane region" description="Helical" evidence="1">
    <location>
        <begin position="24"/>
        <end position="42"/>
    </location>
</feature>
<dbReference type="Proteomes" id="UP000030666">
    <property type="component" value="Unassembled WGS sequence"/>
</dbReference>
<keyword evidence="1" id="KW-1133">Transmembrane helix</keyword>
<reference evidence="2" key="1">
    <citation type="submission" date="2013-02" db="EMBL/GenBank/DDBJ databases">
        <title>The Genome Sequence of Plasmodium falciparum Santa Lucia.</title>
        <authorList>
            <consortium name="The Broad Institute Genome Sequencing Platform"/>
            <consortium name="The Broad Institute Genome Sequencing Center for Infectious Disease"/>
            <person name="Neafsey D."/>
            <person name="Cheeseman I."/>
            <person name="Volkman S."/>
            <person name="Adams J."/>
            <person name="Walker B."/>
            <person name="Young S.K."/>
            <person name="Zeng Q."/>
            <person name="Gargeya S."/>
            <person name="Fitzgerald M."/>
            <person name="Haas B."/>
            <person name="Abouelleil A."/>
            <person name="Alvarado L."/>
            <person name="Arachchi H.M."/>
            <person name="Berlin A.M."/>
            <person name="Chapman S.B."/>
            <person name="Dewar J."/>
            <person name="Goldberg J."/>
            <person name="Griggs A."/>
            <person name="Gujja S."/>
            <person name="Hansen M."/>
            <person name="Howarth C."/>
            <person name="Imamovic A."/>
            <person name="Larimer J."/>
            <person name="McCowan C."/>
            <person name="Murphy C."/>
            <person name="Neiman D."/>
            <person name="Pearson M."/>
            <person name="Priest M."/>
            <person name="Roberts A."/>
            <person name="Saif S."/>
            <person name="Shea T."/>
            <person name="Sisk P."/>
            <person name="Sykes S."/>
            <person name="Wortman J."/>
            <person name="Nusbaum C."/>
            <person name="Birren B."/>
        </authorList>
    </citation>
    <scope>NUCLEOTIDE SEQUENCE [LARGE SCALE GENOMIC DNA]</scope>
    <source>
        <strain evidence="2">Santa Lucia</strain>
    </source>
</reference>
<evidence type="ECO:0000256" key="1">
    <source>
        <dbReference type="SAM" id="Phobius"/>
    </source>
</evidence>
<organism evidence="2">
    <name type="scientific">Plasmodium falciparum Santa Lucia</name>
    <dbReference type="NCBI Taxonomy" id="478859"/>
    <lineage>
        <taxon>Eukaryota</taxon>
        <taxon>Sar</taxon>
        <taxon>Alveolata</taxon>
        <taxon>Apicomplexa</taxon>
        <taxon>Aconoidasida</taxon>
        <taxon>Haemosporida</taxon>
        <taxon>Plasmodiidae</taxon>
        <taxon>Plasmodium</taxon>
        <taxon>Plasmodium (Laverania)</taxon>
    </lineage>
</organism>
<gene>
    <name evidence="2" type="ORF">PFAG_04735</name>
</gene>
<keyword evidence="1" id="KW-0812">Transmembrane</keyword>
<keyword evidence="1" id="KW-0472">Membrane</keyword>
<evidence type="ECO:0000313" key="2">
    <source>
        <dbReference type="EMBL" id="EUT80092.1"/>
    </source>
</evidence>
<dbReference type="EMBL" id="KE123509">
    <property type="protein sequence ID" value="EUT80092.1"/>
    <property type="molecule type" value="Genomic_DNA"/>
</dbReference>
<accession>W7FIV3</accession>